<gene>
    <name evidence="4" type="ORF">EubceDRAFT1_0510</name>
</gene>
<feature type="transmembrane region" description="Helical" evidence="2">
    <location>
        <begin position="1479"/>
        <end position="1497"/>
    </location>
</feature>
<keyword evidence="5" id="KW-1185">Reference proteome</keyword>
<accession>I5ARD6</accession>
<keyword evidence="2" id="KW-0812">Transmembrane</keyword>
<dbReference type="PROSITE" id="PS51257">
    <property type="entry name" value="PROKAR_LIPOPROTEIN"/>
    <property type="match status" value="1"/>
</dbReference>
<dbReference type="EMBL" id="CM001487">
    <property type="protein sequence ID" value="EIM56359.1"/>
    <property type="molecule type" value="Genomic_DNA"/>
</dbReference>
<feature type="compositionally biased region" description="Low complexity" evidence="1">
    <location>
        <begin position="343"/>
        <end position="354"/>
    </location>
</feature>
<evidence type="ECO:0000313" key="4">
    <source>
        <dbReference type="EMBL" id="EIM56359.1"/>
    </source>
</evidence>
<feature type="compositionally biased region" description="Low complexity" evidence="1">
    <location>
        <begin position="121"/>
        <end position="136"/>
    </location>
</feature>
<dbReference type="eggNOG" id="COG4677">
    <property type="taxonomic scope" value="Bacteria"/>
</dbReference>
<name>I5ARD6_EUBC6</name>
<feature type="chain" id="PRO_5039053326" evidence="3">
    <location>
        <begin position="23"/>
        <end position="1606"/>
    </location>
</feature>
<dbReference type="OrthoDB" id="1816569at2"/>
<feature type="region of interest" description="Disordered" evidence="1">
    <location>
        <begin position="64"/>
        <end position="158"/>
    </location>
</feature>
<dbReference type="Proteomes" id="UP000005753">
    <property type="component" value="Chromosome"/>
</dbReference>
<protein>
    <submittedName>
        <fullName evidence="4">Uncharacterized protein</fullName>
    </submittedName>
</protein>
<feature type="region of interest" description="Disordered" evidence="1">
    <location>
        <begin position="343"/>
        <end position="371"/>
    </location>
</feature>
<dbReference type="STRING" id="633697.EubceDRAFT1_0510"/>
<keyword evidence="3" id="KW-0732">Signal</keyword>
<reference evidence="4 5" key="1">
    <citation type="submission" date="2010-08" db="EMBL/GenBank/DDBJ databases">
        <authorList>
            <consortium name="US DOE Joint Genome Institute (JGI-PGF)"/>
            <person name="Lucas S."/>
            <person name="Copeland A."/>
            <person name="Lapidus A."/>
            <person name="Cheng J.-F."/>
            <person name="Bruce D."/>
            <person name="Goodwin L."/>
            <person name="Pitluck S."/>
            <person name="Land M.L."/>
            <person name="Hauser L."/>
            <person name="Chang Y.-J."/>
            <person name="Anderson I.J."/>
            <person name="Johnson E."/>
            <person name="Mulhopadhyay B."/>
            <person name="Kyrpides N."/>
            <person name="Woyke T.J."/>
        </authorList>
    </citation>
    <scope>NUCLEOTIDE SEQUENCE [LARGE SCALE GENOMIC DNA]</scope>
    <source>
        <strain evidence="4 5">6</strain>
    </source>
</reference>
<proteinExistence type="predicted"/>
<sequence>MKKLLYRVYRFAAILCVIATTASSTLVGCVNDSYAYVVSDSDLNQEGAVERMQNAVNALASNDAYPAEQSSENSSGIPAEETLTREEDGEPEPGIAGPTPGTEPAEENGNQPATDVSPEENGGNTTKSTNGNTNGNVDGDENREEMKDQPQDDPFSDTFKSRIANVNTATAGGYDLAAMLGESKAVTASVSSKIYACYVTYTSMKASNGEDVYEMMLDEVERGSADPAAHDNTVLDMYYYNYKNLDFWKEYEIIRAIYVPDRNGSMYFEGNKNTKNDKIYQKGTLIAGEKAVYYSRDLNGREAQGTSEYVTINKDLSIRMRSKKINPKDAEIIYVVQKKTASTSAPKPSTTGKPTPTPKPTATPKPTTGALKRTISGRLIKSVKLYTDHASDWEIQQDFRLYYDIHEDSIHSLSNSEVYGNDHTLTARSSPGYLIGAEVLQPSRKDKENSGNQAEITAAEDMYLTVALDTRVVNPPSWLQDGRWSVLSYHSSVLTVTDGGDNTVKYRLYRTRLKAGEKIMLGSIENGPAGGGYAQYVVFATKPKHNGLVIQALWVRDEANAYAWSVIDNEGMLAGDHFYGDRCAVFPKGRVLPSILQNTEFLSSACDSKNYGADSATLPEEARFTAGMDGTVYLAVDQRLFDQAAEPKANVSSWLNRDGWVYTGENMEVIDSIGADQTMFIYRRTVKKGELVILDANGNTSHETMNYLVFAKPGIDEGTSGDEPDTEPKADPSKITCQLYFYEGDDSNYQPIYSEITQDADGIFRRAETGESPVSFTVALNEIKELKLTIPSSYRYTRKMYAFGDDEYLEGVSASFSALKGTGSLRLRLTEEPPLVQGTRQYQTVNVVLELTKQKKYTVYYVDESAQYREFSDLQKNASDLIYYQESFYEDAGVRINLPLDSDSYTFYSARFLKGSSERQFYEFESWDPRNPPSRSKDDINNFSLKKANKEVSSVSFDNAKYDLNIIFYVVPKSVRYQVLYYYTDRSSYNTLSGSEKNYFAEESTASLLDVNTYGNFTDYATLSAESGSFFGQLVSCGEKNNIHLVLPEGYEYSESYMYVQKKNGLTEENFRYELEEGVQDRDNGVQDMAFRIQNAFPGIGSIARLVVSLKPKNKELDYSQSHVYIWYYDIENGKYLNGYGDHYQMVSPDRKKGNVVVPYRLVDSIMDDPSLSAKDYMLKEVQVMTLRSSESIPYTYYDKDKNSDNEIERKYKNIRFLMPKPLSADDTTRDNDVAVIFYVVNANGRVGYNLNLPDARWSQDGTADDYPLGHDENDMVSIQGVDQTDAGIRKLFYRRRFTDSEEIRIVQDHPVSDEYTFIGWFDKKRTMTKNGKQVVLSRPTIRKSGALFRYHTTSEYTLDALWARIDTDDKIVKFDGSAHTLDEANVSYSMGTLRKEYQDQMDEEGYVLSDVTYSKTMNGTYGDLSSVAEVQPGRYKIYMKATLSQKSRGTSGDEIAVYATSWLTINPVAPTGISGNRMPFGAMLALAVILQIIYLIRKRKKNETTDRENFIRAVVAGGFGAVEDEKGNCERRNAGGTIRNRVFGYGSFICRPVNRLLQKLWQRYTATSKKAASADPVLRNPLRNTGLRSISYLRSCFWSNSISKR</sequence>
<dbReference type="HOGENOM" id="CLU_244064_0_0_9"/>
<evidence type="ECO:0000256" key="3">
    <source>
        <dbReference type="SAM" id="SignalP"/>
    </source>
</evidence>
<evidence type="ECO:0000313" key="5">
    <source>
        <dbReference type="Proteomes" id="UP000005753"/>
    </source>
</evidence>
<keyword evidence="2" id="KW-1133">Transmembrane helix</keyword>
<evidence type="ECO:0000256" key="2">
    <source>
        <dbReference type="SAM" id="Phobius"/>
    </source>
</evidence>
<feature type="signal peptide" evidence="3">
    <location>
        <begin position="1"/>
        <end position="22"/>
    </location>
</feature>
<organism evidence="4 5">
    <name type="scientific">Eubacterium cellulosolvens (strain ATCC 43171 / JCM 9499 / 6)</name>
    <name type="common">Cillobacterium cellulosolvens</name>
    <dbReference type="NCBI Taxonomy" id="633697"/>
    <lineage>
        <taxon>Bacteria</taxon>
        <taxon>Bacillati</taxon>
        <taxon>Bacillota</taxon>
        <taxon>Clostridia</taxon>
        <taxon>Eubacteriales</taxon>
        <taxon>Eubacteriaceae</taxon>
        <taxon>Eubacterium</taxon>
    </lineage>
</organism>
<reference evidence="4 5" key="2">
    <citation type="submission" date="2012-02" db="EMBL/GenBank/DDBJ databases">
        <title>Improved High-Quality Draft sequence of Eubacterium cellulosolvens 6.</title>
        <authorList>
            <consortium name="US DOE Joint Genome Institute"/>
            <person name="Lucas S."/>
            <person name="Han J."/>
            <person name="Lapidus A."/>
            <person name="Cheng J.-F."/>
            <person name="Goodwin L."/>
            <person name="Pitluck S."/>
            <person name="Peters L."/>
            <person name="Mikhailova N."/>
            <person name="Gu W."/>
            <person name="Detter J.C."/>
            <person name="Han C."/>
            <person name="Tapia R."/>
            <person name="Land M."/>
            <person name="Hauser L."/>
            <person name="Kyrpides N."/>
            <person name="Ivanova N."/>
            <person name="Pagani I."/>
            <person name="Johnson E."/>
            <person name="Mukhopadhyay B."/>
            <person name="Anderson I."/>
            <person name="Woyke T."/>
        </authorList>
    </citation>
    <scope>NUCLEOTIDE SEQUENCE [LARGE SCALE GENOMIC DNA]</scope>
    <source>
        <strain evidence="4 5">6</strain>
    </source>
</reference>
<evidence type="ECO:0000256" key="1">
    <source>
        <dbReference type="SAM" id="MobiDB-lite"/>
    </source>
</evidence>
<keyword evidence="2" id="KW-0472">Membrane</keyword>